<organism evidence="2 3">
    <name type="scientific">Candidatus Jettenia caeni</name>
    <dbReference type="NCBI Taxonomy" id="247490"/>
    <lineage>
        <taxon>Bacteria</taxon>
        <taxon>Pseudomonadati</taxon>
        <taxon>Planctomycetota</taxon>
        <taxon>Candidatus Brocadiia</taxon>
        <taxon>Candidatus Brocadiales</taxon>
        <taxon>Candidatus Brocadiaceae</taxon>
        <taxon>Candidatus Jettenia</taxon>
    </lineage>
</organism>
<dbReference type="Pfam" id="PF13340">
    <property type="entry name" value="DUF4096"/>
    <property type="match status" value="1"/>
</dbReference>
<dbReference type="Proteomes" id="UP000002985">
    <property type="component" value="Unassembled WGS sequence"/>
</dbReference>
<feature type="domain" description="Insertion element IS402-like" evidence="1">
    <location>
        <begin position="15"/>
        <end position="89"/>
    </location>
</feature>
<sequence length="129" mass="15033">MKDQKEEIPKRFRIPDGLWEKIQRLLPPQQAKPQGGRPRNNDRRMMEAIVYVLKTGVQWKALPRSIAAGSSAHDRFQEWNTAGVFQKLWRAGLLEYEKIVGIDWKWQAMDAAIIKAPLRGCANRFKPHR</sequence>
<gene>
    <name evidence="2" type="ORF">KSU1_B0089</name>
</gene>
<comment type="caution">
    <text evidence="2">The sequence shown here is derived from an EMBL/GenBank/DDBJ whole genome shotgun (WGS) entry which is preliminary data.</text>
</comment>
<evidence type="ECO:0000259" key="1">
    <source>
        <dbReference type="Pfam" id="PF13340"/>
    </source>
</evidence>
<accession>I3IGV1</accession>
<dbReference type="eggNOG" id="COG3293">
    <property type="taxonomic scope" value="Bacteria"/>
</dbReference>
<dbReference type="NCBIfam" id="NF033580">
    <property type="entry name" value="transpos_IS5_3"/>
    <property type="match status" value="1"/>
</dbReference>
<dbReference type="InterPro" id="IPR052909">
    <property type="entry name" value="Transposase_6_like"/>
</dbReference>
<proteinExistence type="predicted"/>
<reference evidence="2 3" key="1">
    <citation type="journal article" date="2012" name="FEBS Lett.">
        <title>Anammox organism KSU-1 expresses a NirK-type copper-containing nitrite reductase instead of a NirS-type with cytochrome cd1.</title>
        <authorList>
            <person name="Hira D."/>
            <person name="Toh H."/>
            <person name="Migita C.T."/>
            <person name="Okubo H."/>
            <person name="Nishiyama T."/>
            <person name="Hattori M."/>
            <person name="Furukawa K."/>
            <person name="Fujii T."/>
        </authorList>
    </citation>
    <scope>NUCLEOTIDE SEQUENCE [LARGE SCALE GENOMIC DNA]</scope>
</reference>
<dbReference type="STRING" id="247490.KSU1_B0089"/>
<dbReference type="InterPro" id="IPR025161">
    <property type="entry name" value="IS402-like_dom"/>
</dbReference>
<dbReference type="PANTHER" id="PTHR46637">
    <property type="entry name" value="TIS1421-TRANSPOSASE PROTEIN A"/>
    <property type="match status" value="1"/>
</dbReference>
<dbReference type="EMBL" id="BAFH01000002">
    <property type="protein sequence ID" value="GAB60946.1"/>
    <property type="molecule type" value="Genomic_DNA"/>
</dbReference>
<keyword evidence="3" id="KW-1185">Reference proteome</keyword>
<evidence type="ECO:0000313" key="2">
    <source>
        <dbReference type="EMBL" id="GAB60946.1"/>
    </source>
</evidence>
<evidence type="ECO:0000313" key="3">
    <source>
        <dbReference type="Proteomes" id="UP000002985"/>
    </source>
</evidence>
<name>I3IGV1_9BACT</name>
<dbReference type="PANTHER" id="PTHR46637:SF1">
    <property type="entry name" value="BLL5188 PROTEIN"/>
    <property type="match status" value="1"/>
</dbReference>
<protein>
    <submittedName>
        <fullName evidence="2">Transposase</fullName>
    </submittedName>
</protein>
<dbReference type="AlphaFoldDB" id="I3IGV1"/>